<keyword evidence="3 8" id="KW-0479">Metal-binding</keyword>
<evidence type="ECO:0000256" key="8">
    <source>
        <dbReference type="HAMAP-Rule" id="MF_00316"/>
    </source>
</evidence>
<dbReference type="InterPro" id="IPR029044">
    <property type="entry name" value="Nucleotide-diphossugar_trans"/>
</dbReference>
<comment type="cofactor">
    <cofactor evidence="8">
        <name>Mg(2+)</name>
        <dbReference type="ChEBI" id="CHEBI:18420"/>
    </cofactor>
</comment>
<feature type="binding site" evidence="8">
    <location>
        <position position="74"/>
    </location>
    <ligand>
        <name>GTP</name>
        <dbReference type="ChEBI" id="CHEBI:37565"/>
    </ligand>
</feature>
<accession>A0ABS8UC93</accession>
<dbReference type="Gene3D" id="3.90.550.10">
    <property type="entry name" value="Spore Coat Polysaccharide Biosynthesis Protein SpsA, Chain A"/>
    <property type="match status" value="1"/>
</dbReference>
<keyword evidence="1 8" id="KW-0963">Cytoplasm</keyword>
<dbReference type="HAMAP" id="MF_00316">
    <property type="entry name" value="MobA"/>
    <property type="match status" value="1"/>
</dbReference>
<evidence type="ECO:0000256" key="1">
    <source>
        <dbReference type="ARBA" id="ARBA00022490"/>
    </source>
</evidence>
<dbReference type="GO" id="GO:0016779">
    <property type="term" value="F:nucleotidyltransferase activity"/>
    <property type="evidence" value="ECO:0007669"/>
    <property type="project" value="UniProtKB-KW"/>
</dbReference>
<feature type="binding site" evidence="8">
    <location>
        <position position="28"/>
    </location>
    <ligand>
        <name>GTP</name>
        <dbReference type="ChEBI" id="CHEBI:37565"/>
    </ligand>
</feature>
<feature type="binding site" evidence="8">
    <location>
        <position position="103"/>
    </location>
    <ligand>
        <name>GTP</name>
        <dbReference type="ChEBI" id="CHEBI:37565"/>
    </ligand>
</feature>
<evidence type="ECO:0000256" key="5">
    <source>
        <dbReference type="ARBA" id="ARBA00022842"/>
    </source>
</evidence>
<evidence type="ECO:0000259" key="9">
    <source>
        <dbReference type="Pfam" id="PF12804"/>
    </source>
</evidence>
<proteinExistence type="inferred from homology"/>
<dbReference type="EMBL" id="JAJQKU010000002">
    <property type="protein sequence ID" value="MCD9096592.1"/>
    <property type="molecule type" value="Genomic_DNA"/>
</dbReference>
<evidence type="ECO:0000256" key="3">
    <source>
        <dbReference type="ARBA" id="ARBA00022723"/>
    </source>
</evidence>
<organism evidence="10 11">
    <name type="scientific">Luteimonas fraxinea</name>
    <dbReference type="NCBI Taxonomy" id="2901869"/>
    <lineage>
        <taxon>Bacteria</taxon>
        <taxon>Pseudomonadati</taxon>
        <taxon>Pseudomonadota</taxon>
        <taxon>Gammaproteobacteria</taxon>
        <taxon>Lysobacterales</taxon>
        <taxon>Lysobacteraceae</taxon>
        <taxon>Luteimonas</taxon>
    </lineage>
</organism>
<reference evidence="10" key="1">
    <citation type="submission" date="2021-12" db="EMBL/GenBank/DDBJ databases">
        <authorList>
            <person name="Ulrich A."/>
        </authorList>
    </citation>
    <scope>NUCLEOTIDE SEQUENCE</scope>
    <source>
        <strain evidence="10">A1P009</strain>
    </source>
</reference>
<dbReference type="PANTHER" id="PTHR19136">
    <property type="entry name" value="MOLYBDENUM COFACTOR GUANYLYLTRANSFERASE"/>
    <property type="match status" value="1"/>
</dbReference>
<dbReference type="InterPro" id="IPR013482">
    <property type="entry name" value="Molybde_CF_guanTrfase"/>
</dbReference>
<evidence type="ECO:0000256" key="6">
    <source>
        <dbReference type="ARBA" id="ARBA00023134"/>
    </source>
</evidence>
<feature type="binding site" evidence="8">
    <location>
        <begin position="15"/>
        <end position="17"/>
    </location>
    <ligand>
        <name>GTP</name>
        <dbReference type="ChEBI" id="CHEBI:37565"/>
    </ligand>
</feature>
<feature type="binding site" evidence="8">
    <location>
        <position position="103"/>
    </location>
    <ligand>
        <name>Mg(2+)</name>
        <dbReference type="ChEBI" id="CHEBI:18420"/>
    </ligand>
</feature>
<comment type="subunit">
    <text evidence="8">Monomer.</text>
</comment>
<feature type="domain" description="MobA-like NTP transferase" evidence="9">
    <location>
        <begin position="14"/>
        <end position="155"/>
    </location>
</feature>
<dbReference type="Proteomes" id="UP001430360">
    <property type="component" value="Unassembled WGS sequence"/>
</dbReference>
<evidence type="ECO:0000256" key="4">
    <source>
        <dbReference type="ARBA" id="ARBA00022741"/>
    </source>
</evidence>
<keyword evidence="7 8" id="KW-0501">Molybdenum cofactor biosynthesis</keyword>
<dbReference type="CDD" id="cd02503">
    <property type="entry name" value="MobA"/>
    <property type="match status" value="1"/>
</dbReference>
<dbReference type="EC" id="2.7.7.77" evidence="8"/>
<reference evidence="10" key="2">
    <citation type="journal article" date="2022" name="Syst. Appl. Microbiol.">
        <title>Physiological and genomic characterisation of Luteimonas fraxinea sp. nov., a bacterial species associated with trees tolerant to ash dieback.</title>
        <authorList>
            <person name="Ulrich K."/>
            <person name="Becker R."/>
            <person name="Behrendt U."/>
            <person name="Kube M."/>
            <person name="Schneck V."/>
            <person name="Ulrich A."/>
        </authorList>
    </citation>
    <scope>NUCLEOTIDE SEQUENCE</scope>
    <source>
        <strain evidence="10">A1P009</strain>
    </source>
</reference>
<evidence type="ECO:0000313" key="10">
    <source>
        <dbReference type="EMBL" id="MCD9096592.1"/>
    </source>
</evidence>
<name>A0ABS8UC93_9GAMM</name>
<evidence type="ECO:0000313" key="11">
    <source>
        <dbReference type="Proteomes" id="UP001430360"/>
    </source>
</evidence>
<keyword evidence="5 8" id="KW-0460">Magnesium</keyword>
<keyword evidence="2 8" id="KW-0808">Transferase</keyword>
<comment type="caution">
    <text evidence="10">The sequence shown here is derived from an EMBL/GenBank/DDBJ whole genome shotgun (WGS) entry which is preliminary data.</text>
</comment>
<dbReference type="SUPFAM" id="SSF53448">
    <property type="entry name" value="Nucleotide-diphospho-sugar transferases"/>
    <property type="match status" value="1"/>
</dbReference>
<sequence length="195" mass="20621">MIPSPFRDTLTVGLLAGGRATRLGGLDKAWLLRDGVSQVERLRERFAAHASRVLVSANCDLPRYAHARIEAIPDRHPDTGPLSGLDALAAATTTPWLFTLPVDALHVDASVLARLVDAAGDTGASAEDDDGLQPLVALWPVAALRVAAAGALTGDDFSVRGLQRALGMCTLRFAQVRFGNLNTPDDLVRAGVTHD</sequence>
<protein>
    <recommendedName>
        <fullName evidence="8">Molybdenum cofactor guanylyltransferase</fullName>
        <shortName evidence="8">MoCo guanylyltransferase</shortName>
        <ecNumber evidence="8">2.7.7.77</ecNumber>
    </recommendedName>
    <alternativeName>
        <fullName evidence="8">GTP:molybdopterin guanylyltransferase</fullName>
    </alternativeName>
    <alternativeName>
        <fullName evidence="8">Mo-MPT guanylyltransferase</fullName>
    </alternativeName>
    <alternativeName>
        <fullName evidence="8">Molybdopterin guanylyltransferase</fullName>
    </alternativeName>
    <alternativeName>
        <fullName evidence="8">Molybdopterin-guanine dinucleotide synthase</fullName>
        <shortName evidence="8">MGD synthase</shortName>
    </alternativeName>
</protein>
<keyword evidence="4 8" id="KW-0547">Nucleotide-binding</keyword>
<comment type="similarity">
    <text evidence="8">Belongs to the MobA family.</text>
</comment>
<comment type="catalytic activity">
    <reaction evidence="8">
        <text>Mo-molybdopterin + GTP + H(+) = Mo-molybdopterin guanine dinucleotide + diphosphate</text>
        <dbReference type="Rhea" id="RHEA:34243"/>
        <dbReference type="ChEBI" id="CHEBI:15378"/>
        <dbReference type="ChEBI" id="CHEBI:33019"/>
        <dbReference type="ChEBI" id="CHEBI:37565"/>
        <dbReference type="ChEBI" id="CHEBI:71302"/>
        <dbReference type="ChEBI" id="CHEBI:71310"/>
        <dbReference type="EC" id="2.7.7.77"/>
    </reaction>
</comment>
<evidence type="ECO:0000256" key="2">
    <source>
        <dbReference type="ARBA" id="ARBA00022679"/>
    </source>
</evidence>
<keyword evidence="10" id="KW-0548">Nucleotidyltransferase</keyword>
<keyword evidence="6 8" id="KW-0342">GTP-binding</keyword>
<gene>
    <name evidence="8" type="primary">mobA</name>
    <name evidence="10" type="ORF">LTT95_06515</name>
</gene>
<dbReference type="Pfam" id="PF12804">
    <property type="entry name" value="NTP_transf_3"/>
    <property type="match status" value="1"/>
</dbReference>
<comment type="caution">
    <text evidence="8">Lacks conserved residue(s) required for the propagation of feature annotation.</text>
</comment>
<dbReference type="PANTHER" id="PTHR19136:SF81">
    <property type="entry name" value="MOLYBDENUM COFACTOR GUANYLYLTRANSFERASE"/>
    <property type="match status" value="1"/>
</dbReference>
<comment type="subcellular location">
    <subcellularLocation>
        <location evidence="8">Cytoplasm</location>
    </subcellularLocation>
</comment>
<comment type="function">
    <text evidence="8">Transfers a GMP moiety from GTP to Mo-molybdopterin (Mo-MPT) cofactor (Moco or molybdenum cofactor) to form Mo-molybdopterin guanine dinucleotide (Mo-MGD) cofactor.</text>
</comment>
<keyword evidence="11" id="KW-1185">Reference proteome</keyword>
<dbReference type="InterPro" id="IPR025877">
    <property type="entry name" value="MobA-like_NTP_Trfase"/>
</dbReference>
<comment type="domain">
    <text evidence="8">The N-terminal domain determines nucleotide recognition and specific binding, while the C-terminal domain determines the specific binding to the target protein.</text>
</comment>
<dbReference type="RefSeq" id="WP_232135356.1">
    <property type="nucleotide sequence ID" value="NZ_CP089507.1"/>
</dbReference>
<evidence type="ECO:0000256" key="7">
    <source>
        <dbReference type="ARBA" id="ARBA00023150"/>
    </source>
</evidence>